<reference evidence="2" key="1">
    <citation type="journal article" date="2019" name="Int. J. Syst. Evol. Microbiol.">
        <title>The Global Catalogue of Microorganisms (GCM) 10K type strain sequencing project: providing services to taxonomists for standard genome sequencing and annotation.</title>
        <authorList>
            <consortium name="The Broad Institute Genomics Platform"/>
            <consortium name="The Broad Institute Genome Sequencing Center for Infectious Disease"/>
            <person name="Wu L."/>
            <person name="Ma J."/>
        </authorList>
    </citation>
    <scope>NUCLEOTIDE SEQUENCE [LARGE SCALE GENOMIC DNA]</scope>
    <source>
        <strain evidence="2">JCM 17630</strain>
    </source>
</reference>
<dbReference type="EMBL" id="BAABCA010000003">
    <property type="protein sequence ID" value="GAA4235348.1"/>
    <property type="molecule type" value="Genomic_DNA"/>
</dbReference>
<name>A0ABP8C808_9FLAO</name>
<accession>A0ABP8C808</accession>
<organism evidence="1 2">
    <name type="scientific">Postechiella marina</name>
    <dbReference type="NCBI Taxonomy" id="943941"/>
    <lineage>
        <taxon>Bacteria</taxon>
        <taxon>Pseudomonadati</taxon>
        <taxon>Bacteroidota</taxon>
        <taxon>Flavobacteriia</taxon>
        <taxon>Flavobacteriales</taxon>
        <taxon>Flavobacteriaceae</taxon>
        <taxon>Postechiella</taxon>
    </lineage>
</organism>
<evidence type="ECO:0000313" key="1">
    <source>
        <dbReference type="EMBL" id="GAA4235348.1"/>
    </source>
</evidence>
<evidence type="ECO:0000313" key="2">
    <source>
        <dbReference type="Proteomes" id="UP001501496"/>
    </source>
</evidence>
<protein>
    <submittedName>
        <fullName evidence="1">Uncharacterized protein</fullName>
    </submittedName>
</protein>
<keyword evidence="2" id="KW-1185">Reference proteome</keyword>
<proteinExistence type="predicted"/>
<gene>
    <name evidence="1" type="ORF">GCM10022291_17000</name>
</gene>
<sequence>MNKLKKIMLVLVISILVFIGLLLWFLAYSSTTDVSNTANFKAYINKPLIVKQASVLKRGDLNSNRFKEYFIDVSTLQEDKTVVKKYNVGDTIFFTSAKKYFSNHVGDSYYLIGKEKLKSGKIIEFEYSASFIYSPAIWETSKAFLDRRKLKVDYP</sequence>
<dbReference type="Proteomes" id="UP001501496">
    <property type="component" value="Unassembled WGS sequence"/>
</dbReference>
<comment type="caution">
    <text evidence="1">The sequence shown here is derived from an EMBL/GenBank/DDBJ whole genome shotgun (WGS) entry which is preliminary data.</text>
</comment>
<dbReference type="RefSeq" id="WP_344787740.1">
    <property type="nucleotide sequence ID" value="NZ_BAABCA010000003.1"/>
</dbReference>